<reference evidence="1" key="1">
    <citation type="submission" date="2024-05" db="EMBL/GenBank/DDBJ databases">
        <title>30 novel species of actinomycetes from the DSMZ collection.</title>
        <authorList>
            <person name="Nouioui I."/>
        </authorList>
    </citation>
    <scope>NUCLEOTIDE SEQUENCE</scope>
    <source>
        <strain evidence="1">DSM 40712</strain>
    </source>
</reference>
<evidence type="ECO:0000313" key="1">
    <source>
        <dbReference type="EMBL" id="MDT0609062.1"/>
    </source>
</evidence>
<accession>A0ABU3AHQ7</accession>
<gene>
    <name evidence="1" type="ORF">RM812_02240</name>
</gene>
<comment type="caution">
    <text evidence="1">The sequence shown here is derived from an EMBL/GenBank/DDBJ whole genome shotgun (WGS) entry which is preliminary data.</text>
</comment>
<dbReference type="Proteomes" id="UP001180724">
    <property type="component" value="Unassembled WGS sequence"/>
</dbReference>
<proteinExistence type="predicted"/>
<evidence type="ECO:0000313" key="2">
    <source>
        <dbReference type="Proteomes" id="UP001180724"/>
    </source>
</evidence>
<dbReference type="EMBL" id="JAVRFH010000002">
    <property type="protein sequence ID" value="MDT0609062.1"/>
    <property type="molecule type" value="Genomic_DNA"/>
</dbReference>
<name>A0ABU3AHQ7_9ACTN</name>
<protein>
    <submittedName>
        <fullName evidence="1">Uncharacterized protein</fullName>
    </submittedName>
</protein>
<dbReference type="RefSeq" id="WP_311570657.1">
    <property type="nucleotide sequence ID" value="NZ_JAVRFH010000002.1"/>
</dbReference>
<organism evidence="1 2">
    <name type="scientific">Streptomyces lancefieldiae</name>
    <dbReference type="NCBI Taxonomy" id="3075520"/>
    <lineage>
        <taxon>Bacteria</taxon>
        <taxon>Bacillati</taxon>
        <taxon>Actinomycetota</taxon>
        <taxon>Actinomycetes</taxon>
        <taxon>Kitasatosporales</taxon>
        <taxon>Streptomycetaceae</taxon>
        <taxon>Streptomyces</taxon>
    </lineage>
</organism>
<keyword evidence="2" id="KW-1185">Reference proteome</keyword>
<sequence length="47" mass="5481">MTRPAEKMKGYRDRMAAVLDRFRENLDRIGTFVKGIQTRTRTPGRSP</sequence>